<organism evidence="1 2">
    <name type="scientific">Mesotoga infera</name>
    <dbReference type="NCBI Taxonomy" id="1236046"/>
    <lineage>
        <taxon>Bacteria</taxon>
        <taxon>Thermotogati</taxon>
        <taxon>Thermotogota</taxon>
        <taxon>Thermotogae</taxon>
        <taxon>Kosmotogales</taxon>
        <taxon>Kosmotogaceae</taxon>
        <taxon>Mesotoga</taxon>
    </lineage>
</organism>
<dbReference type="AlphaFoldDB" id="A0A7Z7LGZ7"/>
<sequence length="75" mass="7959">MGAAGNHSIIFSFVSTPKKATTIAAITLMADMKSITYRTSPVRLIKKLVKYGAIMPAVLAITPEVPFPNPLISVG</sequence>
<evidence type="ECO:0000313" key="2">
    <source>
        <dbReference type="Proteomes" id="UP000250796"/>
    </source>
</evidence>
<proteinExistence type="predicted"/>
<dbReference type="EMBL" id="LS974202">
    <property type="protein sequence ID" value="SSC13565.1"/>
    <property type="molecule type" value="Genomic_DNA"/>
</dbReference>
<protein>
    <submittedName>
        <fullName evidence="1">Uncharacterized protein</fullName>
    </submittedName>
</protein>
<evidence type="ECO:0000313" key="1">
    <source>
        <dbReference type="EMBL" id="SSC13565.1"/>
    </source>
</evidence>
<name>A0A7Z7LGZ7_9BACT</name>
<accession>A0A7Z7LGZ7</accession>
<reference evidence="1 2" key="1">
    <citation type="submission" date="2017-01" db="EMBL/GenBank/DDBJ databases">
        <authorList>
            <person name="Erauso G."/>
        </authorList>
    </citation>
    <scope>NUCLEOTIDE SEQUENCE [LARGE SCALE GENOMIC DNA]</scope>
    <source>
        <strain evidence="1">MESINF1</strain>
    </source>
</reference>
<dbReference type="Proteomes" id="UP000250796">
    <property type="component" value="Chromosome MESINF"/>
</dbReference>
<gene>
    <name evidence="1" type="ORF">MESINF_2125</name>
</gene>
<keyword evidence="2" id="KW-1185">Reference proteome</keyword>
<dbReference type="KEGG" id="minf:MESINF_2125"/>